<reference evidence="2" key="1">
    <citation type="journal article" date="2010" name="Science">
        <title>Signatures of adaptation to obligate biotrophy in the Hyaloperonospora arabidopsidis genome.</title>
        <authorList>
            <person name="Baxter L."/>
            <person name="Tripathy S."/>
            <person name="Ishaque N."/>
            <person name="Boot N."/>
            <person name="Cabral A."/>
            <person name="Kemen E."/>
            <person name="Thines M."/>
            <person name="Ah-Fong A."/>
            <person name="Anderson R."/>
            <person name="Badejoko W."/>
            <person name="Bittner-Eddy P."/>
            <person name="Boore J.L."/>
            <person name="Chibucos M.C."/>
            <person name="Coates M."/>
            <person name="Dehal P."/>
            <person name="Delehaunty K."/>
            <person name="Dong S."/>
            <person name="Downton P."/>
            <person name="Dumas B."/>
            <person name="Fabro G."/>
            <person name="Fronick C."/>
            <person name="Fuerstenberg S.I."/>
            <person name="Fulton L."/>
            <person name="Gaulin E."/>
            <person name="Govers F."/>
            <person name="Hughes L."/>
            <person name="Humphray S."/>
            <person name="Jiang R.H."/>
            <person name="Judelson H."/>
            <person name="Kamoun S."/>
            <person name="Kyung K."/>
            <person name="Meijer H."/>
            <person name="Minx P."/>
            <person name="Morris P."/>
            <person name="Nelson J."/>
            <person name="Phuntumart V."/>
            <person name="Qutob D."/>
            <person name="Rehmany A."/>
            <person name="Rougon-Cardoso A."/>
            <person name="Ryden P."/>
            <person name="Torto-Alalibo T."/>
            <person name="Studholme D."/>
            <person name="Wang Y."/>
            <person name="Win J."/>
            <person name="Wood J."/>
            <person name="Clifton S.W."/>
            <person name="Rogers J."/>
            <person name="Van den Ackerveken G."/>
            <person name="Jones J.D."/>
            <person name="McDowell J.M."/>
            <person name="Beynon J."/>
            <person name="Tyler B.M."/>
        </authorList>
    </citation>
    <scope>NUCLEOTIDE SEQUENCE [LARGE SCALE GENOMIC DNA]</scope>
    <source>
        <strain evidence="2">Emoy2</strain>
    </source>
</reference>
<evidence type="ECO:0000313" key="2">
    <source>
        <dbReference type="Proteomes" id="UP000011713"/>
    </source>
</evidence>
<name>M4B8L7_HYAAE</name>
<keyword evidence="2" id="KW-1185">Reference proteome</keyword>
<dbReference type="EMBL" id="JH597989">
    <property type="status" value="NOT_ANNOTATED_CDS"/>
    <property type="molecule type" value="Genomic_DNA"/>
</dbReference>
<accession>M4B8L7</accession>
<dbReference type="Proteomes" id="UP000011713">
    <property type="component" value="Unassembled WGS sequence"/>
</dbReference>
<organism evidence="1 2">
    <name type="scientific">Hyaloperonospora arabidopsidis (strain Emoy2)</name>
    <name type="common">Downy mildew agent</name>
    <name type="synonym">Peronospora arabidopsidis</name>
    <dbReference type="NCBI Taxonomy" id="559515"/>
    <lineage>
        <taxon>Eukaryota</taxon>
        <taxon>Sar</taxon>
        <taxon>Stramenopiles</taxon>
        <taxon>Oomycota</taxon>
        <taxon>Peronosporomycetes</taxon>
        <taxon>Peronosporales</taxon>
        <taxon>Peronosporaceae</taxon>
        <taxon>Hyaloperonospora</taxon>
    </lineage>
</organism>
<sequence length="190" mass="21364">MWSTPYKWTRATEWVALLHYSCTIVCPRIVRLRTTHLRSARSCVGSRRTRKGWLRAKLLNWLVTTPSSHESVEISAKAIGAHMSSSSPPSTPIHARPPRVPSMGRQFGRWTGKSLGEVVACEFPTDALARVLRSGGAIGTRASEWNRGKSQLGDLKWRLFRHLKHRHEPNVHCPVKDVQKLAEVTSLPST</sequence>
<dbReference type="EnsemblProtists" id="HpaT802624">
    <property type="protein sequence ID" value="HpaP802624"/>
    <property type="gene ID" value="HpaG802624"/>
</dbReference>
<proteinExistence type="predicted"/>
<evidence type="ECO:0000313" key="1">
    <source>
        <dbReference type="EnsemblProtists" id="HpaP802624"/>
    </source>
</evidence>
<protein>
    <submittedName>
        <fullName evidence="1">Uncharacterized protein</fullName>
    </submittedName>
</protein>
<dbReference type="VEuPathDB" id="FungiDB:HpaG802624"/>
<dbReference type="AlphaFoldDB" id="M4B8L7"/>
<dbReference type="HOGENOM" id="CLU_1430549_0_0_1"/>
<reference evidence="1" key="2">
    <citation type="submission" date="2015-06" db="UniProtKB">
        <authorList>
            <consortium name="EnsemblProtists"/>
        </authorList>
    </citation>
    <scope>IDENTIFICATION</scope>
    <source>
        <strain evidence="1">Emoy2</strain>
    </source>
</reference>
<dbReference type="InParanoid" id="M4B8L7"/>